<dbReference type="Proteomes" id="UP001317532">
    <property type="component" value="Chromosome"/>
</dbReference>
<keyword evidence="4 7" id="KW-0812">Transmembrane</keyword>
<dbReference type="InterPro" id="IPR003400">
    <property type="entry name" value="ExbD"/>
</dbReference>
<dbReference type="Gene3D" id="3.30.420.270">
    <property type="match status" value="1"/>
</dbReference>
<accession>A0AAN2CAX7</accession>
<evidence type="ECO:0000256" key="2">
    <source>
        <dbReference type="ARBA" id="ARBA00005811"/>
    </source>
</evidence>
<dbReference type="PANTHER" id="PTHR30558">
    <property type="entry name" value="EXBD MEMBRANE COMPONENT OF PMF-DRIVEN MACROMOLECULE IMPORT SYSTEM"/>
    <property type="match status" value="1"/>
</dbReference>
<keyword evidence="7" id="KW-0653">Protein transport</keyword>
<feature type="transmembrane region" description="Helical" evidence="8">
    <location>
        <begin position="20"/>
        <end position="38"/>
    </location>
</feature>
<evidence type="ECO:0000256" key="6">
    <source>
        <dbReference type="ARBA" id="ARBA00023136"/>
    </source>
</evidence>
<evidence type="ECO:0000256" key="1">
    <source>
        <dbReference type="ARBA" id="ARBA00004162"/>
    </source>
</evidence>
<dbReference type="Pfam" id="PF02472">
    <property type="entry name" value="ExbD"/>
    <property type="match status" value="1"/>
</dbReference>
<name>A0AAN2CAX7_UNVUL</name>
<evidence type="ECO:0000256" key="5">
    <source>
        <dbReference type="ARBA" id="ARBA00022989"/>
    </source>
</evidence>
<organism evidence="9 10">
    <name type="scientific">Vulcanimicrobium alpinum</name>
    <dbReference type="NCBI Taxonomy" id="3016050"/>
    <lineage>
        <taxon>Bacteria</taxon>
        <taxon>Bacillati</taxon>
        <taxon>Vulcanimicrobiota</taxon>
        <taxon>Vulcanimicrobiia</taxon>
        <taxon>Vulcanimicrobiales</taxon>
        <taxon>Vulcanimicrobiaceae</taxon>
        <taxon>Vulcanimicrobium</taxon>
    </lineage>
</organism>
<dbReference type="GO" id="GO:0022857">
    <property type="term" value="F:transmembrane transporter activity"/>
    <property type="evidence" value="ECO:0007669"/>
    <property type="project" value="InterPro"/>
</dbReference>
<keyword evidence="5 8" id="KW-1133">Transmembrane helix</keyword>
<dbReference type="AlphaFoldDB" id="A0AAN2CAX7"/>
<evidence type="ECO:0000256" key="4">
    <source>
        <dbReference type="ARBA" id="ARBA00022692"/>
    </source>
</evidence>
<gene>
    <name evidence="9" type="primary">exbD</name>
    <name evidence="9" type="ORF">WPS_23530</name>
</gene>
<evidence type="ECO:0000313" key="9">
    <source>
        <dbReference type="EMBL" id="BDE07077.1"/>
    </source>
</evidence>
<keyword evidence="6 8" id="KW-0472">Membrane</keyword>
<evidence type="ECO:0000256" key="8">
    <source>
        <dbReference type="SAM" id="Phobius"/>
    </source>
</evidence>
<dbReference type="GO" id="GO:0005886">
    <property type="term" value="C:plasma membrane"/>
    <property type="evidence" value="ECO:0007669"/>
    <property type="project" value="UniProtKB-SubCell"/>
</dbReference>
<dbReference type="KEGG" id="vab:WPS_23530"/>
<keyword evidence="10" id="KW-1185">Reference proteome</keyword>
<proteinExistence type="inferred from homology"/>
<dbReference type="PANTHER" id="PTHR30558:SF7">
    <property type="entry name" value="TOL-PAL SYSTEM PROTEIN TOLR"/>
    <property type="match status" value="1"/>
</dbReference>
<protein>
    <submittedName>
        <fullName evidence="9">Biopolymer transporter ExbD</fullName>
    </submittedName>
</protein>
<dbReference type="GO" id="GO:0015031">
    <property type="term" value="P:protein transport"/>
    <property type="evidence" value="ECO:0007669"/>
    <property type="project" value="UniProtKB-KW"/>
</dbReference>
<comment type="similarity">
    <text evidence="2 7">Belongs to the ExbD/TolR family.</text>
</comment>
<dbReference type="RefSeq" id="WP_317994695.1">
    <property type="nucleotide sequence ID" value="NZ_AP025523.1"/>
</dbReference>
<dbReference type="EMBL" id="AP025523">
    <property type="protein sequence ID" value="BDE07077.1"/>
    <property type="molecule type" value="Genomic_DNA"/>
</dbReference>
<evidence type="ECO:0000256" key="3">
    <source>
        <dbReference type="ARBA" id="ARBA00022475"/>
    </source>
</evidence>
<keyword evidence="7" id="KW-0813">Transport</keyword>
<reference evidence="9 10" key="1">
    <citation type="journal article" date="2022" name="ISME Commun">
        <title>Vulcanimicrobium alpinus gen. nov. sp. nov., the first cultivated representative of the candidate phylum 'Eremiobacterota', is a metabolically versatile aerobic anoxygenic phototroph.</title>
        <authorList>
            <person name="Yabe S."/>
            <person name="Muto K."/>
            <person name="Abe K."/>
            <person name="Yokota A."/>
            <person name="Staudigel H."/>
            <person name="Tebo B.M."/>
        </authorList>
    </citation>
    <scope>NUCLEOTIDE SEQUENCE [LARGE SCALE GENOMIC DNA]</scope>
    <source>
        <strain evidence="9 10">WC8-2</strain>
    </source>
</reference>
<comment type="subcellular location">
    <subcellularLocation>
        <location evidence="1">Cell membrane</location>
        <topology evidence="1">Single-pass membrane protein</topology>
    </subcellularLocation>
    <subcellularLocation>
        <location evidence="7">Cell membrane</location>
        <topology evidence="7">Single-pass type II membrane protein</topology>
    </subcellularLocation>
</comment>
<evidence type="ECO:0000256" key="7">
    <source>
        <dbReference type="RuleBase" id="RU003879"/>
    </source>
</evidence>
<keyword evidence="3" id="KW-1003">Cell membrane</keyword>
<sequence>MSMVSASQDDEVMAEINITPFTDVLLVLLIIFMILAALSAPPGFEKQLPDKNDNTPQQQQKKTDDIEVLVNETGVIYIDGKRTDVQHIYADMSDVQHRKGNKHVSLTADVKAPYGTIIRILDAAKIAGLEDVGFVTS</sequence>
<evidence type="ECO:0000313" key="10">
    <source>
        <dbReference type="Proteomes" id="UP001317532"/>
    </source>
</evidence>